<sequence length="88" mass="9685">MTSNSSLRFTHPCPRCGRRVEVRASLLGCTVACQHCHAEFVASARDESAPQTFDRSLDLLQRVESALRRAEQQPSSTPTQANPVSETV</sequence>
<comment type="caution">
    <text evidence="2">The sequence shown here is derived from an EMBL/GenBank/DDBJ whole genome shotgun (WGS) entry which is preliminary data.</text>
</comment>
<accession>A0ABP9VWB5</accession>
<feature type="region of interest" description="Disordered" evidence="1">
    <location>
        <begin position="67"/>
        <end position="88"/>
    </location>
</feature>
<feature type="compositionally biased region" description="Polar residues" evidence="1">
    <location>
        <begin position="72"/>
        <end position="88"/>
    </location>
</feature>
<proteinExistence type="predicted"/>
<gene>
    <name evidence="2" type="ORF">Rcae01_04938</name>
</gene>
<evidence type="ECO:0000313" key="3">
    <source>
        <dbReference type="Proteomes" id="UP001416858"/>
    </source>
</evidence>
<dbReference type="Proteomes" id="UP001416858">
    <property type="component" value="Unassembled WGS sequence"/>
</dbReference>
<name>A0ABP9VWB5_9BACT</name>
<reference evidence="2 3" key="1">
    <citation type="submission" date="2024-02" db="EMBL/GenBank/DDBJ databases">
        <title>Rhodopirellula caenicola NBRC 110016.</title>
        <authorList>
            <person name="Ichikawa N."/>
            <person name="Katano-Makiyama Y."/>
            <person name="Hidaka K."/>
        </authorList>
    </citation>
    <scope>NUCLEOTIDE SEQUENCE [LARGE SCALE GENOMIC DNA]</scope>
    <source>
        <strain evidence="2 3">NBRC 110016</strain>
    </source>
</reference>
<dbReference type="EMBL" id="BAABRO010000014">
    <property type="protein sequence ID" value="GAA5509439.1"/>
    <property type="molecule type" value="Genomic_DNA"/>
</dbReference>
<evidence type="ECO:0000313" key="2">
    <source>
        <dbReference type="EMBL" id="GAA5509439.1"/>
    </source>
</evidence>
<protein>
    <recommendedName>
        <fullName evidence="4">Response regulator</fullName>
    </recommendedName>
</protein>
<evidence type="ECO:0008006" key="4">
    <source>
        <dbReference type="Google" id="ProtNLM"/>
    </source>
</evidence>
<evidence type="ECO:0000256" key="1">
    <source>
        <dbReference type="SAM" id="MobiDB-lite"/>
    </source>
</evidence>
<organism evidence="2 3">
    <name type="scientific">Novipirellula caenicola</name>
    <dbReference type="NCBI Taxonomy" id="1536901"/>
    <lineage>
        <taxon>Bacteria</taxon>
        <taxon>Pseudomonadati</taxon>
        <taxon>Planctomycetota</taxon>
        <taxon>Planctomycetia</taxon>
        <taxon>Pirellulales</taxon>
        <taxon>Pirellulaceae</taxon>
        <taxon>Novipirellula</taxon>
    </lineage>
</organism>
<keyword evidence="3" id="KW-1185">Reference proteome</keyword>